<dbReference type="SFLD" id="SFLDS00029">
    <property type="entry name" value="Radical_SAM"/>
    <property type="match status" value="1"/>
</dbReference>
<dbReference type="GO" id="GO:0051539">
    <property type="term" value="F:4 iron, 4 sulfur cluster binding"/>
    <property type="evidence" value="ECO:0007669"/>
    <property type="project" value="UniProtKB-KW"/>
</dbReference>
<dbReference type="CDD" id="cd01335">
    <property type="entry name" value="Radical_SAM"/>
    <property type="match status" value="1"/>
</dbReference>
<evidence type="ECO:0000313" key="8">
    <source>
        <dbReference type="EMBL" id="CUO86518.1"/>
    </source>
</evidence>
<keyword evidence="3 6" id="KW-0479">Metal-binding</keyword>
<dbReference type="RefSeq" id="WP_055277964.1">
    <property type="nucleotide sequence ID" value="NZ_CYZV01000070.1"/>
</dbReference>
<dbReference type="GO" id="GO:0046872">
    <property type="term" value="F:metal ion binding"/>
    <property type="evidence" value="ECO:0007669"/>
    <property type="project" value="UniProtKB-KW"/>
</dbReference>
<evidence type="ECO:0000256" key="6">
    <source>
        <dbReference type="PIRSR" id="PIRSR004869-50"/>
    </source>
</evidence>
<dbReference type="InterPro" id="IPR016431">
    <property type="entry name" value="Pyrv-formate_lyase-activ_prd"/>
</dbReference>
<keyword evidence="4 6" id="KW-0408">Iron</keyword>
<dbReference type="SFLD" id="SFLDG01101">
    <property type="entry name" value="Uncharacterised_Radical_SAM_Su"/>
    <property type="match status" value="1"/>
</dbReference>
<evidence type="ECO:0000313" key="9">
    <source>
        <dbReference type="Proteomes" id="UP000095558"/>
    </source>
</evidence>
<evidence type="ECO:0000256" key="1">
    <source>
        <dbReference type="ARBA" id="ARBA00022485"/>
    </source>
</evidence>
<keyword evidence="5 6" id="KW-0411">Iron-sulfur</keyword>
<dbReference type="InterPro" id="IPR007197">
    <property type="entry name" value="rSAM"/>
</dbReference>
<evidence type="ECO:0000256" key="2">
    <source>
        <dbReference type="ARBA" id="ARBA00022691"/>
    </source>
</evidence>
<feature type="binding site" evidence="6">
    <location>
        <position position="95"/>
    </location>
    <ligand>
        <name>[4Fe-4S] cluster</name>
        <dbReference type="ChEBI" id="CHEBI:49883"/>
        <note>4Fe-4S-S-AdoMet</note>
    </ligand>
</feature>
<protein>
    <submittedName>
        <fullName evidence="8">Radical SAM protein</fullName>
    </submittedName>
</protein>
<dbReference type="InterPro" id="IPR058240">
    <property type="entry name" value="rSAM_sf"/>
</dbReference>
<dbReference type="EMBL" id="CYZV01000070">
    <property type="protein sequence ID" value="CUO86518.1"/>
    <property type="molecule type" value="Genomic_DNA"/>
</dbReference>
<feature type="binding site" evidence="6">
    <location>
        <position position="88"/>
    </location>
    <ligand>
        <name>[4Fe-4S] cluster</name>
        <dbReference type="ChEBI" id="CHEBI:49883"/>
        <note>4Fe-4S-S-AdoMet</note>
    </ligand>
</feature>
<dbReference type="Pfam" id="PF04055">
    <property type="entry name" value="Radical_SAM"/>
    <property type="match status" value="1"/>
</dbReference>
<dbReference type="PANTHER" id="PTHR30352:SF5">
    <property type="entry name" value="PYRUVATE FORMATE-LYASE 1-ACTIVATING ENZYME"/>
    <property type="match status" value="1"/>
</dbReference>
<dbReference type="InterPro" id="IPR027596">
    <property type="entry name" value="AmmeMemoSam_rS"/>
</dbReference>
<keyword evidence="2 6" id="KW-0949">S-adenosyl-L-methionine</keyword>
<feature type="binding site" evidence="6">
    <location>
        <position position="92"/>
    </location>
    <ligand>
        <name>[4Fe-4S] cluster</name>
        <dbReference type="ChEBI" id="CHEBI:49883"/>
        <note>4Fe-4S-S-AdoMet</note>
    </ligand>
</feature>
<evidence type="ECO:0000256" key="4">
    <source>
        <dbReference type="ARBA" id="ARBA00023004"/>
    </source>
</evidence>
<dbReference type="PROSITE" id="PS51918">
    <property type="entry name" value="RADICAL_SAM"/>
    <property type="match status" value="1"/>
</dbReference>
<feature type="domain" description="Radical SAM core" evidence="7">
    <location>
        <begin position="73"/>
        <end position="289"/>
    </location>
</feature>
<dbReference type="InterPro" id="IPR013785">
    <property type="entry name" value="Aldolase_TIM"/>
</dbReference>
<comment type="cofactor">
    <cofactor evidence="6">
        <name>[4Fe-4S] cluster</name>
        <dbReference type="ChEBI" id="CHEBI:49883"/>
    </cofactor>
    <text evidence="6">Binds 1 [4Fe-4S] cluster. The cluster is coordinated with 3 cysteines and an exchangeable S-adenosyl-L-methionine.</text>
</comment>
<name>A0A174IMG2_9CLOT</name>
<dbReference type="NCBIfam" id="TIGR04337">
    <property type="entry name" value="AmmeMemoSam_rS"/>
    <property type="match status" value="1"/>
</dbReference>
<dbReference type="GO" id="GO:0003824">
    <property type="term" value="F:catalytic activity"/>
    <property type="evidence" value="ECO:0007669"/>
    <property type="project" value="InterPro"/>
</dbReference>
<sequence length="301" mass="34788">MKKEALFYETIDNYVNCKLCPHRCNHLTEGQKGICKVREVHKDSDGSLKLYSLNYGEVTSLAMDPIEKKPLYNFYPGTYILSIGSFGCNFRCSFCQNYSISQEITPSKYISPDEMANISLNLENNLGLAFTYNEPSIWYEYVYDVCRKIKSLNKNHKTVLVTNGYICEEPLRKLLPYVDALNIDLKGNDEYYKTLCFGALKEVENSIRIANEFGCHIEVTTLLIPNENTDDITLKELGEFLSSINKDITLHLSRYFPRYKMDSPSTPLDDIKHAYKFLSKYLNNIYLGNLSNEELRYCLED</sequence>
<evidence type="ECO:0000256" key="5">
    <source>
        <dbReference type="ARBA" id="ARBA00023014"/>
    </source>
</evidence>
<keyword evidence="1" id="KW-0004">4Fe-4S</keyword>
<reference evidence="8 9" key="1">
    <citation type="submission" date="2015-09" db="EMBL/GenBank/DDBJ databases">
        <authorList>
            <consortium name="Pathogen Informatics"/>
        </authorList>
    </citation>
    <scope>NUCLEOTIDE SEQUENCE [LARGE SCALE GENOMIC DNA]</scope>
    <source>
        <strain evidence="8 9">2789STDY5834855</strain>
    </source>
</reference>
<dbReference type="Proteomes" id="UP000095558">
    <property type="component" value="Unassembled WGS sequence"/>
</dbReference>
<evidence type="ECO:0000256" key="3">
    <source>
        <dbReference type="ARBA" id="ARBA00022723"/>
    </source>
</evidence>
<evidence type="ECO:0000259" key="7">
    <source>
        <dbReference type="PROSITE" id="PS51918"/>
    </source>
</evidence>
<proteinExistence type="predicted"/>
<dbReference type="InterPro" id="IPR034457">
    <property type="entry name" value="Organic_radical-activating"/>
</dbReference>
<accession>A0A174IMG2</accession>
<dbReference type="OrthoDB" id="9778883at2"/>
<dbReference type="PANTHER" id="PTHR30352">
    <property type="entry name" value="PYRUVATE FORMATE-LYASE-ACTIVATING ENZYME"/>
    <property type="match status" value="1"/>
</dbReference>
<dbReference type="SUPFAM" id="SSF102114">
    <property type="entry name" value="Radical SAM enzymes"/>
    <property type="match status" value="1"/>
</dbReference>
<dbReference type="AlphaFoldDB" id="A0A174IMG2"/>
<organism evidence="8 9">
    <name type="scientific">Clostridium disporicum</name>
    <dbReference type="NCBI Taxonomy" id="84024"/>
    <lineage>
        <taxon>Bacteria</taxon>
        <taxon>Bacillati</taxon>
        <taxon>Bacillota</taxon>
        <taxon>Clostridia</taxon>
        <taxon>Eubacteriales</taxon>
        <taxon>Clostridiaceae</taxon>
        <taxon>Clostridium</taxon>
    </lineage>
</organism>
<gene>
    <name evidence="8" type="ORF">ERS852470_03582</name>
</gene>
<dbReference type="Gene3D" id="3.20.20.70">
    <property type="entry name" value="Aldolase class I"/>
    <property type="match status" value="1"/>
</dbReference>
<dbReference type="PIRSF" id="PIRSF004869">
    <property type="entry name" value="PflX_prd"/>
    <property type="match status" value="1"/>
</dbReference>